<keyword evidence="3 9" id="KW-0813">Transport</keyword>
<feature type="domain" description="ABC transmembrane type-1" evidence="10">
    <location>
        <begin position="21"/>
        <end position="220"/>
    </location>
</feature>
<comment type="caution">
    <text evidence="11">The sequence shown here is derived from an EMBL/GenBank/DDBJ whole genome shotgun (WGS) entry which is preliminary data.</text>
</comment>
<evidence type="ECO:0000256" key="2">
    <source>
        <dbReference type="ARBA" id="ARBA00010072"/>
    </source>
</evidence>
<evidence type="ECO:0000256" key="7">
    <source>
        <dbReference type="ARBA" id="ARBA00022989"/>
    </source>
</evidence>
<dbReference type="InterPro" id="IPR043429">
    <property type="entry name" value="ArtM/GltK/GlnP/TcyL/YhdX-like"/>
</dbReference>
<keyword evidence="5 9" id="KW-0812">Transmembrane</keyword>
<reference evidence="11" key="1">
    <citation type="submission" date="2009-09" db="EMBL/GenBank/DDBJ databases">
        <authorList>
            <consortium name="The Broad Institute Genome Sequencing Platform"/>
            <person name="Ward D."/>
            <person name="Feldgarden M."/>
            <person name="Earl A."/>
            <person name="Young S.K."/>
            <person name="Zeng Q."/>
            <person name="Koehrsen M."/>
            <person name="Alvarado L."/>
            <person name="Berlin A."/>
            <person name="Bochicchio J."/>
            <person name="Borenstein D."/>
            <person name="Chapman S.B."/>
            <person name="Chen Z."/>
            <person name="Engels R."/>
            <person name="Freedman E."/>
            <person name="Gellesch M."/>
            <person name="Goldberg J."/>
            <person name="Griggs A."/>
            <person name="Gujja S."/>
            <person name="Heilman E."/>
            <person name="Heiman D."/>
            <person name="Hepburn T."/>
            <person name="Howarth C."/>
            <person name="Jen D."/>
            <person name="Larson L."/>
            <person name="Lewis B."/>
            <person name="Mehta T."/>
            <person name="Park D."/>
            <person name="Pearson M."/>
            <person name="Roberts A."/>
            <person name="Saif S."/>
            <person name="Shea T."/>
            <person name="Shenoy N."/>
            <person name="Sisk P."/>
            <person name="Stolte C."/>
            <person name="Sykes S."/>
            <person name="Thomson T."/>
            <person name="Walk T."/>
            <person name="White J."/>
            <person name="Yandava C."/>
            <person name="Sibley C.D."/>
            <person name="Field T.R."/>
            <person name="Grinwis M."/>
            <person name="Eshaghurshan C.S."/>
            <person name="Surette M.G."/>
            <person name="Haas B."/>
            <person name="Nusbaum C."/>
            <person name="Birren B."/>
        </authorList>
    </citation>
    <scope>NUCLEOTIDE SEQUENCE [LARGE SCALE GENOMIC DNA]</scope>
    <source>
        <strain evidence="11">ATCC 700633</strain>
    </source>
</reference>
<feature type="transmembrane region" description="Helical" evidence="9">
    <location>
        <begin position="23"/>
        <end position="45"/>
    </location>
</feature>
<name>D0BJA2_9LACT</name>
<dbReference type="GO" id="GO:0022857">
    <property type="term" value="F:transmembrane transporter activity"/>
    <property type="evidence" value="ECO:0007669"/>
    <property type="project" value="InterPro"/>
</dbReference>
<dbReference type="FunFam" id="1.10.3720.10:FF:000033">
    <property type="entry name" value="Polar amino acid ABC transporter permease"/>
    <property type="match status" value="1"/>
</dbReference>
<dbReference type="Gene3D" id="1.10.3720.10">
    <property type="entry name" value="MetI-like"/>
    <property type="match status" value="1"/>
</dbReference>
<evidence type="ECO:0000259" key="10">
    <source>
        <dbReference type="PROSITE" id="PS50928"/>
    </source>
</evidence>
<evidence type="ECO:0000313" key="12">
    <source>
        <dbReference type="Proteomes" id="UP000002939"/>
    </source>
</evidence>
<dbReference type="NCBIfam" id="TIGR01726">
    <property type="entry name" value="HEQRo_perm_3TM"/>
    <property type="match status" value="1"/>
</dbReference>
<dbReference type="HOGENOM" id="CLU_019602_1_1_9"/>
<keyword evidence="12" id="KW-1185">Reference proteome</keyword>
<proteinExistence type="inferred from homology"/>
<dbReference type="InterPro" id="IPR010065">
    <property type="entry name" value="AA_ABC_transptr_permease_3TM"/>
</dbReference>
<dbReference type="InterPro" id="IPR000515">
    <property type="entry name" value="MetI-like"/>
</dbReference>
<protein>
    <submittedName>
        <fullName evidence="11">His/Glu/Gln/Arg/opine family amino ABC transporter, permease, 3-TM region</fullName>
    </submittedName>
</protein>
<dbReference type="AlphaFoldDB" id="D0BJA2"/>
<dbReference type="InterPro" id="IPR035906">
    <property type="entry name" value="MetI-like_sf"/>
</dbReference>
<dbReference type="GO" id="GO:0006865">
    <property type="term" value="P:amino acid transport"/>
    <property type="evidence" value="ECO:0007669"/>
    <property type="project" value="UniProtKB-KW"/>
</dbReference>
<dbReference type="Pfam" id="PF00528">
    <property type="entry name" value="BPD_transp_1"/>
    <property type="match status" value="1"/>
</dbReference>
<dbReference type="Proteomes" id="UP000002939">
    <property type="component" value="Unassembled WGS sequence"/>
</dbReference>
<dbReference type="EMBL" id="ACRF02000016">
    <property type="protein sequence ID" value="EEW93155.1"/>
    <property type="molecule type" value="Genomic_DNA"/>
</dbReference>
<dbReference type="SUPFAM" id="SSF161098">
    <property type="entry name" value="MetI-like"/>
    <property type="match status" value="1"/>
</dbReference>
<comment type="similarity">
    <text evidence="2">Belongs to the binding-protein-dependent transport system permease family. HisMQ subfamily.</text>
</comment>
<keyword evidence="7 9" id="KW-1133">Transmembrane helix</keyword>
<gene>
    <name evidence="11" type="ORF">HMPREF0446_00037</name>
</gene>
<sequence length="257" mass="28661">MNIEWIIKIIQDNWPMFLNGAWVTLYISIIGTIIGTGIGLLIGLVKTIPMPEKGSKRITLKIANAILTAYTEFFRGTPMIVQAMVIYYGSALAFGIDMDRTFAAIFIVSINTGAYMSEIVRGGIISIDKGQFEAAQAIGMTHTQTMMNVVFPQVIRNILPATGNEFVINIKDTSVLNVISVSELYFATKTVAGANFRYFETFFVTLILYFIMTTVLTQILRYIERRMDGPDNYEIIHSDPLNSNSMASVYEKTKGKG</sequence>
<accession>D0BJA2</accession>
<reference evidence="11" key="2">
    <citation type="submission" date="2011-10" db="EMBL/GenBank/DDBJ databases">
        <title>The Genome Sequence of Granulicatella elegans ATCC 700633.</title>
        <authorList>
            <consortium name="The Broad Institute Genome Sequencing Platform"/>
            <consortium name="The Broad Institute Genome Sequencing Center for Infectious Disease"/>
            <person name="Earl A."/>
            <person name="Ward D."/>
            <person name="Feldgarden M."/>
            <person name="Gevers D."/>
            <person name="Sibley C.D."/>
            <person name="Field T.R."/>
            <person name="Grinwis M."/>
            <person name="Eshaghurshan C.S."/>
            <person name="Surette M.G."/>
            <person name="Young S.K."/>
            <person name="Zeng Q."/>
            <person name="Gargeya S."/>
            <person name="Fitzgerald M."/>
            <person name="Haas B."/>
            <person name="Abouelleil A."/>
            <person name="Alvarado L."/>
            <person name="Arachchi H.M."/>
            <person name="Berlin A."/>
            <person name="Brown A."/>
            <person name="Chapman S.B."/>
            <person name="Chen Z."/>
            <person name="Dunbar C."/>
            <person name="Freedman E."/>
            <person name="Gearin G."/>
            <person name="Goldberg J."/>
            <person name="Griggs A."/>
            <person name="Gujja S."/>
            <person name="Heiman D."/>
            <person name="Howarth C."/>
            <person name="Larson L."/>
            <person name="Lui A."/>
            <person name="MacDonald P.J.P."/>
            <person name="Montmayeur A."/>
            <person name="Murphy C."/>
            <person name="Neiman D."/>
            <person name="Pearson M."/>
            <person name="Priest M."/>
            <person name="Roberts A."/>
            <person name="Saif S."/>
            <person name="Shea T."/>
            <person name="Shenoy N."/>
            <person name="Sisk P."/>
            <person name="Stolte C."/>
            <person name="Sykes S."/>
            <person name="Wortman J."/>
            <person name="Nusbaum C."/>
            <person name="Birren B."/>
        </authorList>
    </citation>
    <scope>NUCLEOTIDE SEQUENCE [LARGE SCALE GENOMIC DNA]</scope>
    <source>
        <strain evidence="11">ATCC 700633</strain>
    </source>
</reference>
<comment type="subcellular location">
    <subcellularLocation>
        <location evidence="1 9">Cell membrane</location>
        <topology evidence="1 9">Multi-pass membrane protein</topology>
    </subcellularLocation>
</comment>
<evidence type="ECO:0000256" key="4">
    <source>
        <dbReference type="ARBA" id="ARBA00022475"/>
    </source>
</evidence>
<dbReference type="STRING" id="626369.HMPREF0446_00037"/>
<evidence type="ECO:0000256" key="1">
    <source>
        <dbReference type="ARBA" id="ARBA00004651"/>
    </source>
</evidence>
<dbReference type="PANTHER" id="PTHR30614">
    <property type="entry name" value="MEMBRANE COMPONENT OF AMINO ACID ABC TRANSPORTER"/>
    <property type="match status" value="1"/>
</dbReference>
<keyword evidence="8 9" id="KW-0472">Membrane</keyword>
<dbReference type="PROSITE" id="PS50928">
    <property type="entry name" value="ABC_TM1"/>
    <property type="match status" value="1"/>
</dbReference>
<dbReference type="OrthoDB" id="9805999at2"/>
<dbReference type="GO" id="GO:0043190">
    <property type="term" value="C:ATP-binding cassette (ABC) transporter complex"/>
    <property type="evidence" value="ECO:0007669"/>
    <property type="project" value="InterPro"/>
</dbReference>
<evidence type="ECO:0000256" key="5">
    <source>
        <dbReference type="ARBA" id="ARBA00022692"/>
    </source>
</evidence>
<evidence type="ECO:0000313" key="11">
    <source>
        <dbReference type="EMBL" id="EEW93155.1"/>
    </source>
</evidence>
<evidence type="ECO:0000256" key="6">
    <source>
        <dbReference type="ARBA" id="ARBA00022970"/>
    </source>
</evidence>
<keyword evidence="4" id="KW-1003">Cell membrane</keyword>
<evidence type="ECO:0000256" key="3">
    <source>
        <dbReference type="ARBA" id="ARBA00022448"/>
    </source>
</evidence>
<feature type="transmembrane region" description="Helical" evidence="9">
    <location>
        <begin position="202"/>
        <end position="223"/>
    </location>
</feature>
<evidence type="ECO:0000256" key="8">
    <source>
        <dbReference type="ARBA" id="ARBA00023136"/>
    </source>
</evidence>
<organism evidence="11 12">
    <name type="scientific">Granulicatella elegans ATCC 700633</name>
    <dbReference type="NCBI Taxonomy" id="626369"/>
    <lineage>
        <taxon>Bacteria</taxon>
        <taxon>Bacillati</taxon>
        <taxon>Bacillota</taxon>
        <taxon>Bacilli</taxon>
        <taxon>Lactobacillales</taxon>
        <taxon>Carnobacteriaceae</taxon>
        <taxon>Granulicatella</taxon>
    </lineage>
</organism>
<dbReference type="CDD" id="cd06261">
    <property type="entry name" value="TM_PBP2"/>
    <property type="match status" value="1"/>
</dbReference>
<dbReference type="PANTHER" id="PTHR30614:SF20">
    <property type="entry name" value="GLUTAMINE TRANSPORT SYSTEM PERMEASE PROTEIN GLNP"/>
    <property type="match status" value="1"/>
</dbReference>
<evidence type="ECO:0000256" key="9">
    <source>
        <dbReference type="RuleBase" id="RU363032"/>
    </source>
</evidence>
<dbReference type="eggNOG" id="COG0765">
    <property type="taxonomic scope" value="Bacteria"/>
</dbReference>
<keyword evidence="6" id="KW-0029">Amino-acid transport</keyword>